<name>A0A6A4ESU9_9STRA</name>
<reference evidence="2 3" key="1">
    <citation type="submission" date="2018-08" db="EMBL/GenBank/DDBJ databases">
        <title>Genomic investigation of the strawberry pathogen Phytophthora fragariae indicates pathogenicity is determined by transcriptional variation in three key races.</title>
        <authorList>
            <person name="Adams T.M."/>
            <person name="Armitage A.D."/>
            <person name="Sobczyk M.K."/>
            <person name="Bates H.J."/>
            <person name="Dunwell J.M."/>
            <person name="Nellist C.F."/>
            <person name="Harrison R.J."/>
        </authorList>
    </citation>
    <scope>NUCLEOTIDE SEQUENCE [LARGE SCALE GENOMIC DNA]</scope>
    <source>
        <strain evidence="2 3">A4</strain>
    </source>
</reference>
<accession>A0A6A4ESU9</accession>
<gene>
    <name evidence="2" type="ORF">PF001_g4295</name>
</gene>
<protein>
    <recommendedName>
        <fullName evidence="4">DUF659 domain-containing protein</fullName>
    </recommendedName>
</protein>
<sequence length="234" mass="26409">MPNLDEAEQTKWRRFGEPPKKQRRKRKKRSTTRSPEATQESVMTISRMSQSQPTMSFVGNIGHKEKKRFQPAIARIFYAAGLPFRAIEVPRMRHALTSLQPDMERYLLPRKALAGHLLTEEYHLKKNELIARLRDEPIVGLVSDGWSSISKDMVAAEEVGSVIDDINLAAGKSAVKSVTTDNAPVMQKAWEGLERERTLSCNGRSSHALNLILEEVLSVPWLESVFSKSVTLSK</sequence>
<dbReference type="AlphaFoldDB" id="A0A6A4ESU9"/>
<organism evidence="2 3">
    <name type="scientific">Phytophthora fragariae</name>
    <dbReference type="NCBI Taxonomy" id="53985"/>
    <lineage>
        <taxon>Eukaryota</taxon>
        <taxon>Sar</taxon>
        <taxon>Stramenopiles</taxon>
        <taxon>Oomycota</taxon>
        <taxon>Peronosporomycetes</taxon>
        <taxon>Peronosporales</taxon>
        <taxon>Peronosporaceae</taxon>
        <taxon>Phytophthora</taxon>
    </lineage>
</organism>
<proteinExistence type="predicted"/>
<feature type="compositionally biased region" description="Basic residues" evidence="1">
    <location>
        <begin position="21"/>
        <end position="31"/>
    </location>
</feature>
<feature type="region of interest" description="Disordered" evidence="1">
    <location>
        <begin position="1"/>
        <end position="49"/>
    </location>
</feature>
<feature type="compositionally biased region" description="Polar residues" evidence="1">
    <location>
        <begin position="35"/>
        <end position="49"/>
    </location>
</feature>
<evidence type="ECO:0000256" key="1">
    <source>
        <dbReference type="SAM" id="MobiDB-lite"/>
    </source>
</evidence>
<evidence type="ECO:0008006" key="4">
    <source>
        <dbReference type="Google" id="ProtNLM"/>
    </source>
</evidence>
<dbReference type="EMBL" id="QXGE01000146">
    <property type="protein sequence ID" value="KAE9322661.1"/>
    <property type="molecule type" value="Genomic_DNA"/>
</dbReference>
<comment type="caution">
    <text evidence="2">The sequence shown here is derived from an EMBL/GenBank/DDBJ whole genome shotgun (WGS) entry which is preliminary data.</text>
</comment>
<dbReference type="Proteomes" id="UP000437068">
    <property type="component" value="Unassembled WGS sequence"/>
</dbReference>
<feature type="compositionally biased region" description="Basic and acidic residues" evidence="1">
    <location>
        <begin position="8"/>
        <end position="20"/>
    </location>
</feature>
<evidence type="ECO:0000313" key="2">
    <source>
        <dbReference type="EMBL" id="KAE9322661.1"/>
    </source>
</evidence>
<evidence type="ECO:0000313" key="3">
    <source>
        <dbReference type="Proteomes" id="UP000437068"/>
    </source>
</evidence>